<evidence type="ECO:0000313" key="2">
    <source>
        <dbReference type="EMBL" id="MPC70949.1"/>
    </source>
</evidence>
<organism evidence="2 3">
    <name type="scientific">Portunus trituberculatus</name>
    <name type="common">Swimming crab</name>
    <name type="synonym">Neptunus trituberculatus</name>
    <dbReference type="NCBI Taxonomy" id="210409"/>
    <lineage>
        <taxon>Eukaryota</taxon>
        <taxon>Metazoa</taxon>
        <taxon>Ecdysozoa</taxon>
        <taxon>Arthropoda</taxon>
        <taxon>Crustacea</taxon>
        <taxon>Multicrustacea</taxon>
        <taxon>Malacostraca</taxon>
        <taxon>Eumalacostraca</taxon>
        <taxon>Eucarida</taxon>
        <taxon>Decapoda</taxon>
        <taxon>Pleocyemata</taxon>
        <taxon>Brachyura</taxon>
        <taxon>Eubrachyura</taxon>
        <taxon>Portunoidea</taxon>
        <taxon>Portunidae</taxon>
        <taxon>Portuninae</taxon>
        <taxon>Portunus</taxon>
    </lineage>
</organism>
<dbReference type="AlphaFoldDB" id="A0A5B7HME4"/>
<comment type="caution">
    <text evidence="2">The sequence shown here is derived from an EMBL/GenBank/DDBJ whole genome shotgun (WGS) entry which is preliminary data.</text>
</comment>
<feature type="region of interest" description="Disordered" evidence="1">
    <location>
        <begin position="1"/>
        <end position="22"/>
    </location>
</feature>
<protein>
    <submittedName>
        <fullName evidence="2">Uncharacterized protein</fullName>
    </submittedName>
</protein>
<dbReference type="EMBL" id="VSRR010032014">
    <property type="protein sequence ID" value="MPC70949.1"/>
    <property type="molecule type" value="Genomic_DNA"/>
</dbReference>
<evidence type="ECO:0000256" key="1">
    <source>
        <dbReference type="SAM" id="MobiDB-lite"/>
    </source>
</evidence>
<proteinExistence type="predicted"/>
<accession>A0A5B7HME4</accession>
<reference evidence="2 3" key="1">
    <citation type="submission" date="2019-05" db="EMBL/GenBank/DDBJ databases">
        <title>Another draft genome of Portunus trituberculatus and its Hox gene families provides insights of decapod evolution.</title>
        <authorList>
            <person name="Jeong J.-H."/>
            <person name="Song I."/>
            <person name="Kim S."/>
            <person name="Choi T."/>
            <person name="Kim D."/>
            <person name="Ryu S."/>
            <person name="Kim W."/>
        </authorList>
    </citation>
    <scope>NUCLEOTIDE SEQUENCE [LARGE SCALE GENOMIC DNA]</scope>
    <source>
        <tissue evidence="2">Muscle</tissue>
    </source>
</reference>
<sequence length="71" mass="7548">MPPPEKADSPARLLPQQHPLSAGLEQASSLHYSLILASRAASFNEVGAPEEAEDKKDFSLDDIASTSSVEV</sequence>
<dbReference type="Proteomes" id="UP000324222">
    <property type="component" value="Unassembled WGS sequence"/>
</dbReference>
<keyword evidence="3" id="KW-1185">Reference proteome</keyword>
<feature type="region of interest" description="Disordered" evidence="1">
    <location>
        <begin position="45"/>
        <end position="71"/>
    </location>
</feature>
<evidence type="ECO:0000313" key="3">
    <source>
        <dbReference type="Proteomes" id="UP000324222"/>
    </source>
</evidence>
<name>A0A5B7HME4_PORTR</name>
<gene>
    <name evidence="2" type="ORF">E2C01_065215</name>
</gene>